<evidence type="ECO:0000313" key="2">
    <source>
        <dbReference type="Proteomes" id="UP000198263"/>
    </source>
</evidence>
<dbReference type="RefSeq" id="WP_208863177.1">
    <property type="nucleotide sequence ID" value="NZ_FCNV02000012.1"/>
</dbReference>
<dbReference type="AlphaFoldDB" id="A0A658R2T5"/>
<organism evidence="1 2">
    <name type="scientific">Caballeronia concitans</name>
    <dbReference type="NCBI Taxonomy" id="1777133"/>
    <lineage>
        <taxon>Bacteria</taxon>
        <taxon>Pseudomonadati</taxon>
        <taxon>Pseudomonadota</taxon>
        <taxon>Betaproteobacteria</taxon>
        <taxon>Burkholderiales</taxon>
        <taxon>Burkholderiaceae</taxon>
        <taxon>Caballeronia</taxon>
    </lineage>
</organism>
<dbReference type="EMBL" id="FCNV02000012">
    <property type="protein sequence ID" value="SAL44164.1"/>
    <property type="molecule type" value="Genomic_DNA"/>
</dbReference>
<sequence length="120" mass="13289">MSTKATLAYHSAEGDEPTWHLYEELFESGVVYLEIRGVDVESVTGENRSGACGGVNLVLRLPIKTASQLGLHSIAEPDRWQRASDPDKDESLRRGLERFSRLRGSIARGDSTKKPETDES</sequence>
<accession>A0A658R2T5</accession>
<proteinExistence type="predicted"/>
<keyword evidence="2" id="KW-1185">Reference proteome</keyword>
<gene>
    <name evidence="1" type="ORF">AWB72_04660</name>
</gene>
<name>A0A658R2T5_9BURK</name>
<evidence type="ECO:0000313" key="1">
    <source>
        <dbReference type="EMBL" id="SAL44164.1"/>
    </source>
</evidence>
<protein>
    <submittedName>
        <fullName evidence="1">Uncharacterized protein</fullName>
    </submittedName>
</protein>
<dbReference type="Proteomes" id="UP000198263">
    <property type="component" value="Unassembled WGS sequence"/>
</dbReference>
<reference evidence="1 2" key="1">
    <citation type="submission" date="2016-01" db="EMBL/GenBank/DDBJ databases">
        <authorList>
            <person name="Peeters C."/>
        </authorList>
    </citation>
    <scope>NUCLEOTIDE SEQUENCE [LARGE SCALE GENOMIC DNA]</scope>
    <source>
        <strain evidence="1">LMG 29315</strain>
    </source>
</reference>
<comment type="caution">
    <text evidence="1">The sequence shown here is derived from an EMBL/GenBank/DDBJ whole genome shotgun (WGS) entry which is preliminary data.</text>
</comment>